<name>A0A498R6Q7_9FIRM</name>
<dbReference type="Proteomes" id="UP000277811">
    <property type="component" value="Unassembled WGS sequence"/>
</dbReference>
<dbReference type="SMART" id="SM00850">
    <property type="entry name" value="LytTR"/>
    <property type="match status" value="1"/>
</dbReference>
<dbReference type="Pfam" id="PF04397">
    <property type="entry name" value="LytTR"/>
    <property type="match status" value="1"/>
</dbReference>
<dbReference type="InterPro" id="IPR011006">
    <property type="entry name" value="CheY-like_superfamily"/>
</dbReference>
<feature type="modified residue" description="4-aspartylphosphate" evidence="1">
    <location>
        <position position="54"/>
    </location>
</feature>
<reference evidence="4 5" key="1">
    <citation type="submission" date="2018-06" db="EMBL/GenBank/DDBJ databases">
        <authorList>
            <person name="Strepis N."/>
        </authorList>
    </citation>
    <scope>NUCLEOTIDE SEQUENCE [LARGE SCALE GENOMIC DNA]</scope>
    <source>
        <strain evidence="4">LUCI</strain>
    </source>
</reference>
<proteinExistence type="predicted"/>
<organism evidence="4 5">
    <name type="scientific">Lucifera butyrica</name>
    <dbReference type="NCBI Taxonomy" id="1351585"/>
    <lineage>
        <taxon>Bacteria</taxon>
        <taxon>Bacillati</taxon>
        <taxon>Bacillota</taxon>
        <taxon>Negativicutes</taxon>
        <taxon>Veillonellales</taxon>
        <taxon>Veillonellaceae</taxon>
        <taxon>Lucifera</taxon>
    </lineage>
</organism>
<dbReference type="PROSITE" id="PS50110">
    <property type="entry name" value="RESPONSE_REGULATORY"/>
    <property type="match status" value="1"/>
</dbReference>
<sequence>MLRSVVVDDETPARDELKYLLSLEAGIELAGEADSGPAAIELIPRIKPDIVFMDVQMRGMTGMEAALIIRKIAPQTLIVFATAYDEYAVKAFEVGATDYLLKPFEAQRLHATVERLRSYRPGEWREAAGRVDEALKRTRFFVRKLPVEKNGKIVLLDYQDVIYVYTQAGVVNVVTSGGEYVYNGTLMELEERLRDTGLIRVHKSYVVNMNKVKEVIPWFKGTYWLKMEGLPDTEIPVSKGQIKELKDIFGLK</sequence>
<dbReference type="InterPro" id="IPR007492">
    <property type="entry name" value="LytTR_DNA-bd_dom"/>
</dbReference>
<dbReference type="SUPFAM" id="SSF52172">
    <property type="entry name" value="CheY-like"/>
    <property type="match status" value="1"/>
</dbReference>
<dbReference type="Gene3D" id="3.40.50.2300">
    <property type="match status" value="1"/>
</dbReference>
<dbReference type="Pfam" id="PF00072">
    <property type="entry name" value="Response_reg"/>
    <property type="match status" value="1"/>
</dbReference>
<feature type="domain" description="Response regulatory" evidence="2">
    <location>
        <begin position="3"/>
        <end position="117"/>
    </location>
</feature>
<dbReference type="PROSITE" id="PS50930">
    <property type="entry name" value="HTH_LYTTR"/>
    <property type="match status" value="1"/>
</dbReference>
<dbReference type="GO" id="GO:0003677">
    <property type="term" value="F:DNA binding"/>
    <property type="evidence" value="ECO:0007669"/>
    <property type="project" value="InterPro"/>
</dbReference>
<evidence type="ECO:0000256" key="1">
    <source>
        <dbReference type="PROSITE-ProRule" id="PRU00169"/>
    </source>
</evidence>
<keyword evidence="1" id="KW-0597">Phosphoprotein</keyword>
<evidence type="ECO:0000259" key="2">
    <source>
        <dbReference type="PROSITE" id="PS50110"/>
    </source>
</evidence>
<dbReference type="OrthoDB" id="9809318at2"/>
<dbReference type="AlphaFoldDB" id="A0A498R6Q7"/>
<dbReference type="InterPro" id="IPR046947">
    <property type="entry name" value="LytR-like"/>
</dbReference>
<dbReference type="EMBL" id="UPPP01000060">
    <property type="protein sequence ID" value="VBB05952.1"/>
    <property type="molecule type" value="Genomic_DNA"/>
</dbReference>
<dbReference type="PANTHER" id="PTHR37299">
    <property type="entry name" value="TRANSCRIPTIONAL REGULATOR-RELATED"/>
    <property type="match status" value="1"/>
</dbReference>
<dbReference type="GO" id="GO:0000156">
    <property type="term" value="F:phosphorelay response regulator activity"/>
    <property type="evidence" value="ECO:0007669"/>
    <property type="project" value="InterPro"/>
</dbReference>
<dbReference type="RefSeq" id="WP_122626913.1">
    <property type="nucleotide sequence ID" value="NZ_UPPP01000060.1"/>
</dbReference>
<accession>A0A498R6Q7</accession>
<protein>
    <submittedName>
        <fullName evidence="4">Uncharacterized protein</fullName>
    </submittedName>
</protein>
<evidence type="ECO:0000259" key="3">
    <source>
        <dbReference type="PROSITE" id="PS50930"/>
    </source>
</evidence>
<feature type="domain" description="HTH LytTR-type" evidence="3">
    <location>
        <begin position="145"/>
        <end position="251"/>
    </location>
</feature>
<dbReference type="SMART" id="SM00448">
    <property type="entry name" value="REC"/>
    <property type="match status" value="1"/>
</dbReference>
<gene>
    <name evidence="4" type="ORF">LUCI_1163</name>
</gene>
<dbReference type="InterPro" id="IPR001789">
    <property type="entry name" value="Sig_transdc_resp-reg_receiver"/>
</dbReference>
<keyword evidence="5" id="KW-1185">Reference proteome</keyword>
<dbReference type="PANTHER" id="PTHR37299:SF1">
    <property type="entry name" value="STAGE 0 SPORULATION PROTEIN A HOMOLOG"/>
    <property type="match status" value="1"/>
</dbReference>
<evidence type="ECO:0000313" key="5">
    <source>
        <dbReference type="Proteomes" id="UP000277811"/>
    </source>
</evidence>
<dbReference type="Gene3D" id="2.40.50.1020">
    <property type="entry name" value="LytTr DNA-binding domain"/>
    <property type="match status" value="1"/>
</dbReference>
<evidence type="ECO:0000313" key="4">
    <source>
        <dbReference type="EMBL" id="VBB05952.1"/>
    </source>
</evidence>